<evidence type="ECO:0000256" key="2">
    <source>
        <dbReference type="ARBA" id="ARBA00012438"/>
    </source>
</evidence>
<feature type="domain" description="Histidine kinase" evidence="5">
    <location>
        <begin position="607"/>
        <end position="830"/>
    </location>
</feature>
<sequence>MRIKSVEITGFKGVAEKARFNFDAANFSPVLFDAKEQTALLIYKAVFGIIFGFTEEQKKRFRSENKAIGTFTGLVEIQLDNEEYLIERDFETDFVACVALRGSRMHTIYQGKDIITNGSHKAYLGTIKNYAPQLIESINHAFKQIATLKAGHKVAPSAEQTRSAESPHSNIYFLKVESSAAPERKNNVLLEKYPHLFYEIFNKANDAIFLWKLNSDLTPGRCIEANRAACELTGYSLSELRMMTFLDLKPKLERERILDLMQQLISRGRLSLETVNLTKDGREVFVEINAHTFYIEDQRVILSVTRDISQKKHFEEEILKSNIKYRALFENASDAIFLLDRTKIIDCNQTALNLLKVEKKNLVGKAFVDICHKIRTTGSSQNKEKTLKNILEIVYAGRKKSFNCTFFSKDRQKIEAEARLELLDLRGQKYVQVIIKDLTKIKETQRALLKKNLQYQNFIQNSLVGIWYVEFKNPISVKLPAREIAKKIFYEGRFVEVNDALVKMYRKKSAKEIIGQPPSVFSIDHQKSLKNLTEFVQNDFRMELKETVEKAGDKKQSYFNNSYFGHVEDGALQWMWGLQIDVTHQKELEEQFLHSQKMEAIGMLAGGIAHDFNNILTVINGYADMLSRRMKADDPLFKYIAQIRQAGEKASNLTSQLLAFSRKQVFQTRSINLNQLIKGMISMVQRIIGEHIEIVTRLSSDLRAIRFDENKIEQIILNMAVNAKDAMPRGGKLFLETRNVTLDAAYCAKRPEFREGEYVLLTISDTGVGIEKETLKHIFEPFFTTKEKGMGTGLGLATVYGIVKQANGYITVQSQVGQGTTFSIYFPTINKMEVILEKDDDDDLILFDDLRGNETILVVEDDATVRQVIVETLHNYGYRVLEAMDGAEALEIFALSADQIDLIVSDIVMPRVNGIEFHLRILKTNPLVKFIFISGYSNVEILKDADLNSVEFVQKPFKLQELVRRVRKVLNYSRESLPTD</sequence>
<dbReference type="GO" id="GO:0000155">
    <property type="term" value="F:phosphorelay sensor kinase activity"/>
    <property type="evidence" value="ECO:0007669"/>
    <property type="project" value="InterPro"/>
</dbReference>
<dbReference type="SUPFAM" id="SSF47384">
    <property type="entry name" value="Homodimeric domain of signal transducing histidine kinase"/>
    <property type="match status" value="1"/>
</dbReference>
<dbReference type="InterPro" id="IPR011006">
    <property type="entry name" value="CheY-like_superfamily"/>
</dbReference>
<dbReference type="Proteomes" id="UP000183868">
    <property type="component" value="Chromosome"/>
</dbReference>
<dbReference type="EMBL" id="CM001402">
    <property type="protein sequence ID" value="EHO39730.1"/>
    <property type="molecule type" value="Genomic_DNA"/>
</dbReference>
<evidence type="ECO:0000256" key="3">
    <source>
        <dbReference type="ARBA" id="ARBA00022553"/>
    </source>
</evidence>
<dbReference type="Pfam" id="PF13426">
    <property type="entry name" value="PAS_9"/>
    <property type="match status" value="1"/>
</dbReference>
<evidence type="ECO:0000256" key="4">
    <source>
        <dbReference type="PROSITE-ProRule" id="PRU00169"/>
    </source>
</evidence>
<reference evidence="9 12" key="2">
    <citation type="submission" date="2016-11" db="EMBL/GenBank/DDBJ databases">
        <title>Genomic analysis of Caldithrix abyssi and proposal of a novel bacterial phylum Caldithrichaeota.</title>
        <authorList>
            <person name="Kublanov I."/>
            <person name="Sigalova O."/>
            <person name="Gavrilov S."/>
            <person name="Lebedinsky A."/>
            <person name="Ivanova N."/>
            <person name="Daum C."/>
            <person name="Reddy T."/>
            <person name="Klenk H.P."/>
            <person name="Goker M."/>
            <person name="Reva O."/>
            <person name="Miroshnichenko M."/>
            <person name="Kyprides N."/>
            <person name="Woyke T."/>
            <person name="Gelfand M."/>
        </authorList>
    </citation>
    <scope>NUCLEOTIDE SEQUENCE [LARGE SCALE GENOMIC DNA]</scope>
    <source>
        <strain evidence="9 12">LF13</strain>
    </source>
</reference>
<dbReference type="SUPFAM" id="SSF55874">
    <property type="entry name" value="ATPase domain of HSP90 chaperone/DNA topoisomerase II/histidine kinase"/>
    <property type="match status" value="1"/>
</dbReference>
<dbReference type="Gene3D" id="3.30.450.20">
    <property type="entry name" value="PAS domain"/>
    <property type="match status" value="3"/>
</dbReference>
<dbReference type="PROSITE" id="PS50110">
    <property type="entry name" value="RESPONSE_REGULATORY"/>
    <property type="match status" value="1"/>
</dbReference>
<protein>
    <recommendedName>
        <fullName evidence="2">histidine kinase</fullName>
        <ecNumber evidence="2">2.7.13.3</ecNumber>
    </recommendedName>
</protein>
<dbReference type="EC" id="2.7.13.3" evidence="2"/>
<evidence type="ECO:0000313" key="12">
    <source>
        <dbReference type="Proteomes" id="UP000183868"/>
    </source>
</evidence>
<gene>
    <name evidence="9" type="ORF">Cabys_2860</name>
    <name evidence="10" type="ORF">Calab_0076</name>
</gene>
<dbReference type="SMART" id="SM00448">
    <property type="entry name" value="REC"/>
    <property type="match status" value="1"/>
</dbReference>
<proteinExistence type="predicted"/>
<dbReference type="SMART" id="SM00387">
    <property type="entry name" value="HATPase_c"/>
    <property type="match status" value="1"/>
</dbReference>
<feature type="modified residue" description="4-aspartylphosphate" evidence="4">
    <location>
        <position position="906"/>
    </location>
</feature>
<dbReference type="Pfam" id="PF13188">
    <property type="entry name" value="PAS_8"/>
    <property type="match status" value="1"/>
</dbReference>
<dbReference type="Gene3D" id="3.40.50.2300">
    <property type="match status" value="1"/>
</dbReference>
<dbReference type="eggNOG" id="COG4191">
    <property type="taxonomic scope" value="Bacteria"/>
</dbReference>
<organism evidence="10 11">
    <name type="scientific">Caldithrix abyssi DSM 13497</name>
    <dbReference type="NCBI Taxonomy" id="880073"/>
    <lineage>
        <taxon>Bacteria</taxon>
        <taxon>Pseudomonadati</taxon>
        <taxon>Calditrichota</taxon>
        <taxon>Calditrichia</taxon>
        <taxon>Calditrichales</taxon>
        <taxon>Calditrichaceae</taxon>
        <taxon>Caldithrix</taxon>
    </lineage>
</organism>
<dbReference type="PROSITE" id="PS50112">
    <property type="entry name" value="PAS"/>
    <property type="match status" value="1"/>
</dbReference>
<dbReference type="PANTHER" id="PTHR43065:SF42">
    <property type="entry name" value="TWO-COMPONENT SENSOR PPRA"/>
    <property type="match status" value="1"/>
</dbReference>
<evidence type="ECO:0000259" key="7">
    <source>
        <dbReference type="PROSITE" id="PS50112"/>
    </source>
</evidence>
<dbReference type="InterPro" id="IPR036890">
    <property type="entry name" value="HATPase_C_sf"/>
</dbReference>
<dbReference type="SUPFAM" id="SSF52172">
    <property type="entry name" value="CheY-like"/>
    <property type="match status" value="1"/>
</dbReference>
<dbReference type="InParanoid" id="H1XXQ7"/>
<feature type="domain" description="PAC" evidence="8">
    <location>
        <begin position="270"/>
        <end position="320"/>
    </location>
</feature>
<dbReference type="PRINTS" id="PR00344">
    <property type="entry name" value="BCTRLSENSOR"/>
</dbReference>
<feature type="domain" description="PAS" evidence="7">
    <location>
        <begin position="193"/>
        <end position="268"/>
    </location>
</feature>
<dbReference type="PANTHER" id="PTHR43065">
    <property type="entry name" value="SENSOR HISTIDINE KINASE"/>
    <property type="match status" value="1"/>
</dbReference>
<evidence type="ECO:0000259" key="5">
    <source>
        <dbReference type="PROSITE" id="PS50109"/>
    </source>
</evidence>
<dbReference type="InterPro" id="IPR000700">
    <property type="entry name" value="PAS-assoc_C"/>
</dbReference>
<dbReference type="SMART" id="SM00091">
    <property type="entry name" value="PAS"/>
    <property type="match status" value="2"/>
</dbReference>
<keyword evidence="10" id="KW-0808">Transferase</keyword>
<reference evidence="10 11" key="1">
    <citation type="submission" date="2011-09" db="EMBL/GenBank/DDBJ databases">
        <title>The permanent draft genome of Caldithrix abyssi DSM 13497.</title>
        <authorList>
            <consortium name="US DOE Joint Genome Institute (JGI-PGF)"/>
            <person name="Lucas S."/>
            <person name="Han J."/>
            <person name="Lapidus A."/>
            <person name="Bruce D."/>
            <person name="Goodwin L."/>
            <person name="Pitluck S."/>
            <person name="Peters L."/>
            <person name="Kyrpides N."/>
            <person name="Mavromatis K."/>
            <person name="Ivanova N."/>
            <person name="Mikhailova N."/>
            <person name="Chertkov O."/>
            <person name="Detter J.C."/>
            <person name="Tapia R."/>
            <person name="Han C."/>
            <person name="Land M."/>
            <person name="Hauser L."/>
            <person name="Markowitz V."/>
            <person name="Cheng J.-F."/>
            <person name="Hugenholtz P."/>
            <person name="Woyke T."/>
            <person name="Wu D."/>
            <person name="Spring S."/>
            <person name="Brambilla E."/>
            <person name="Klenk H.-P."/>
            <person name="Eisen J.A."/>
        </authorList>
    </citation>
    <scope>NUCLEOTIDE SEQUENCE [LARGE SCALE GENOMIC DNA]</scope>
    <source>
        <strain evidence="10 11">DSM 13497</strain>
    </source>
</reference>
<dbReference type="RefSeq" id="WP_006926602.1">
    <property type="nucleotide sequence ID" value="NZ_CM001402.1"/>
</dbReference>
<dbReference type="KEGG" id="caby:Cabys_2860"/>
<evidence type="ECO:0000313" key="11">
    <source>
        <dbReference type="Proteomes" id="UP000004671"/>
    </source>
</evidence>
<dbReference type="Pfam" id="PF02518">
    <property type="entry name" value="HATPase_c"/>
    <property type="match status" value="1"/>
</dbReference>
<dbReference type="InterPro" id="IPR003661">
    <property type="entry name" value="HisK_dim/P_dom"/>
</dbReference>
<dbReference type="SUPFAM" id="SSF55785">
    <property type="entry name" value="PYP-like sensor domain (PAS domain)"/>
    <property type="match status" value="2"/>
</dbReference>
<dbReference type="STRING" id="880073.Cabys_2860"/>
<keyword evidence="11" id="KW-1185">Reference proteome</keyword>
<keyword evidence="10" id="KW-0418">Kinase</keyword>
<dbReference type="InterPro" id="IPR035965">
    <property type="entry name" value="PAS-like_dom_sf"/>
</dbReference>
<feature type="domain" description="Response regulatory" evidence="6">
    <location>
        <begin position="855"/>
        <end position="970"/>
    </location>
</feature>
<dbReference type="SMART" id="SM00388">
    <property type="entry name" value="HisKA"/>
    <property type="match status" value="1"/>
</dbReference>
<dbReference type="InterPro" id="IPR000014">
    <property type="entry name" value="PAS"/>
</dbReference>
<dbReference type="PROSITE" id="PS50109">
    <property type="entry name" value="HIS_KIN"/>
    <property type="match status" value="1"/>
</dbReference>
<dbReference type="NCBIfam" id="TIGR00229">
    <property type="entry name" value="sensory_box"/>
    <property type="match status" value="2"/>
</dbReference>
<dbReference type="PROSITE" id="PS50113">
    <property type="entry name" value="PAC"/>
    <property type="match status" value="1"/>
</dbReference>
<dbReference type="Pfam" id="PF00512">
    <property type="entry name" value="HisKA"/>
    <property type="match status" value="1"/>
</dbReference>
<dbReference type="HOGENOM" id="CLU_000445_114_51_0"/>
<evidence type="ECO:0000259" key="8">
    <source>
        <dbReference type="PROSITE" id="PS50113"/>
    </source>
</evidence>
<dbReference type="InterPro" id="IPR005467">
    <property type="entry name" value="His_kinase_dom"/>
</dbReference>
<dbReference type="AlphaFoldDB" id="H1XXQ7"/>
<dbReference type="InterPro" id="IPR001789">
    <property type="entry name" value="Sig_transdc_resp-reg_receiver"/>
</dbReference>
<dbReference type="InterPro" id="IPR036097">
    <property type="entry name" value="HisK_dim/P_sf"/>
</dbReference>
<dbReference type="OrthoDB" id="9815750at2"/>
<evidence type="ECO:0000259" key="6">
    <source>
        <dbReference type="PROSITE" id="PS50110"/>
    </source>
</evidence>
<dbReference type="InterPro" id="IPR003594">
    <property type="entry name" value="HATPase_dom"/>
</dbReference>
<name>H1XXQ7_CALAY</name>
<dbReference type="Proteomes" id="UP000004671">
    <property type="component" value="Chromosome"/>
</dbReference>
<comment type="catalytic activity">
    <reaction evidence="1">
        <text>ATP + protein L-histidine = ADP + protein N-phospho-L-histidine.</text>
        <dbReference type="EC" id="2.7.13.3"/>
    </reaction>
</comment>
<evidence type="ECO:0000256" key="1">
    <source>
        <dbReference type="ARBA" id="ARBA00000085"/>
    </source>
</evidence>
<keyword evidence="3 4" id="KW-0597">Phosphoprotein</keyword>
<dbReference type="PaxDb" id="880073-Calab_0076"/>
<dbReference type="Pfam" id="PF00072">
    <property type="entry name" value="Response_reg"/>
    <property type="match status" value="1"/>
</dbReference>
<evidence type="ECO:0000313" key="10">
    <source>
        <dbReference type="EMBL" id="EHO39730.1"/>
    </source>
</evidence>
<dbReference type="CDD" id="cd00082">
    <property type="entry name" value="HisKA"/>
    <property type="match status" value="1"/>
</dbReference>
<evidence type="ECO:0000313" key="9">
    <source>
        <dbReference type="EMBL" id="APF19608.1"/>
    </source>
</evidence>
<accession>H1XXQ7</accession>
<dbReference type="EMBL" id="CP018099">
    <property type="protein sequence ID" value="APF19608.1"/>
    <property type="molecule type" value="Genomic_DNA"/>
</dbReference>
<dbReference type="CDD" id="cd00130">
    <property type="entry name" value="PAS"/>
    <property type="match status" value="2"/>
</dbReference>
<dbReference type="Gene3D" id="3.30.565.10">
    <property type="entry name" value="Histidine kinase-like ATPase, C-terminal domain"/>
    <property type="match status" value="1"/>
</dbReference>
<dbReference type="Gene3D" id="1.10.287.130">
    <property type="match status" value="1"/>
</dbReference>
<dbReference type="InterPro" id="IPR004358">
    <property type="entry name" value="Sig_transdc_His_kin-like_C"/>
</dbReference>